<evidence type="ECO:0000313" key="1">
    <source>
        <dbReference type="EMBL" id="CAI8609552.1"/>
    </source>
</evidence>
<dbReference type="Proteomes" id="UP001157006">
    <property type="component" value="Chromosome 4"/>
</dbReference>
<accession>A0AAV1AJ57</accession>
<gene>
    <name evidence="1" type="ORF">VFH_IV138840</name>
</gene>
<dbReference type="EMBL" id="OX451739">
    <property type="protein sequence ID" value="CAI8609552.1"/>
    <property type="molecule type" value="Genomic_DNA"/>
</dbReference>
<dbReference type="AlphaFoldDB" id="A0AAV1AJ57"/>
<proteinExistence type="predicted"/>
<sequence length="246" mass="27918">MVFIRECHASGRVISPATMLERRHIWDEYVNMFRCKFGKTDWGFINGEVYGDFVNLTLLSDTDSVSSSSGSYEFPICWTQEPVSIGGYEPSKLDMFEKLVVETFDAFMVFPIHEILGYEDDPLSLRSFLDKMAEFDLKEMMSLLAKAKAPRGLWGRDGPILADPPSRHPPLKKKKVEHWKANEGSSRLSEDDKLEIFLGGSSAGVAVRGPPPWSFNFWDSSFDNFHFMYDFLGFDGNIEKVKVVGA</sequence>
<name>A0AAV1AJ57_VICFA</name>
<organism evidence="1 2">
    <name type="scientific">Vicia faba</name>
    <name type="common">Broad bean</name>
    <name type="synonym">Faba vulgaris</name>
    <dbReference type="NCBI Taxonomy" id="3906"/>
    <lineage>
        <taxon>Eukaryota</taxon>
        <taxon>Viridiplantae</taxon>
        <taxon>Streptophyta</taxon>
        <taxon>Embryophyta</taxon>
        <taxon>Tracheophyta</taxon>
        <taxon>Spermatophyta</taxon>
        <taxon>Magnoliopsida</taxon>
        <taxon>eudicotyledons</taxon>
        <taxon>Gunneridae</taxon>
        <taxon>Pentapetalae</taxon>
        <taxon>rosids</taxon>
        <taxon>fabids</taxon>
        <taxon>Fabales</taxon>
        <taxon>Fabaceae</taxon>
        <taxon>Papilionoideae</taxon>
        <taxon>50 kb inversion clade</taxon>
        <taxon>NPAAA clade</taxon>
        <taxon>Hologalegina</taxon>
        <taxon>IRL clade</taxon>
        <taxon>Fabeae</taxon>
        <taxon>Vicia</taxon>
    </lineage>
</organism>
<keyword evidence="2" id="KW-1185">Reference proteome</keyword>
<protein>
    <submittedName>
        <fullName evidence="1">Uncharacterized protein</fullName>
    </submittedName>
</protein>
<evidence type="ECO:0000313" key="2">
    <source>
        <dbReference type="Proteomes" id="UP001157006"/>
    </source>
</evidence>
<reference evidence="1 2" key="1">
    <citation type="submission" date="2023-01" db="EMBL/GenBank/DDBJ databases">
        <authorList>
            <person name="Kreplak J."/>
        </authorList>
    </citation>
    <scope>NUCLEOTIDE SEQUENCE [LARGE SCALE GENOMIC DNA]</scope>
</reference>